<dbReference type="EMBL" id="BMAO01018867">
    <property type="protein sequence ID" value="GFR26666.1"/>
    <property type="molecule type" value="Genomic_DNA"/>
</dbReference>
<dbReference type="Proteomes" id="UP000887116">
    <property type="component" value="Unassembled WGS sequence"/>
</dbReference>
<proteinExistence type="predicted"/>
<evidence type="ECO:0000313" key="3">
    <source>
        <dbReference type="Proteomes" id="UP000887116"/>
    </source>
</evidence>
<sequence length="86" mass="10125">MYLKHTFCSESLPSSSPFRDTTSKRPKLLDIAHVSPSLRRSMWKQHDGTLPHYRIHVRHLWTAWIDCGDLVHCSTRSPDLSRMNFF</sequence>
<gene>
    <name evidence="2" type="ORF">TNCT_3371</name>
</gene>
<dbReference type="AlphaFoldDB" id="A0A8X6LXM6"/>
<feature type="region of interest" description="Disordered" evidence="1">
    <location>
        <begin position="1"/>
        <end position="23"/>
    </location>
</feature>
<reference evidence="2" key="1">
    <citation type="submission" date="2020-07" db="EMBL/GenBank/DDBJ databases">
        <title>Multicomponent nature underlies the extraordinary mechanical properties of spider dragline silk.</title>
        <authorList>
            <person name="Kono N."/>
            <person name="Nakamura H."/>
            <person name="Mori M."/>
            <person name="Yoshida Y."/>
            <person name="Ohtoshi R."/>
            <person name="Malay A.D."/>
            <person name="Moran D.A.P."/>
            <person name="Tomita M."/>
            <person name="Numata K."/>
            <person name="Arakawa K."/>
        </authorList>
    </citation>
    <scope>NUCLEOTIDE SEQUENCE</scope>
</reference>
<name>A0A8X6LXM6_TRICU</name>
<protein>
    <submittedName>
        <fullName evidence="2">Uncharacterized protein</fullName>
    </submittedName>
</protein>
<organism evidence="2 3">
    <name type="scientific">Trichonephila clavata</name>
    <name type="common">Joro spider</name>
    <name type="synonym">Nephila clavata</name>
    <dbReference type="NCBI Taxonomy" id="2740835"/>
    <lineage>
        <taxon>Eukaryota</taxon>
        <taxon>Metazoa</taxon>
        <taxon>Ecdysozoa</taxon>
        <taxon>Arthropoda</taxon>
        <taxon>Chelicerata</taxon>
        <taxon>Arachnida</taxon>
        <taxon>Araneae</taxon>
        <taxon>Araneomorphae</taxon>
        <taxon>Entelegynae</taxon>
        <taxon>Araneoidea</taxon>
        <taxon>Nephilidae</taxon>
        <taxon>Trichonephila</taxon>
    </lineage>
</organism>
<keyword evidence="3" id="KW-1185">Reference proteome</keyword>
<evidence type="ECO:0000313" key="2">
    <source>
        <dbReference type="EMBL" id="GFR26666.1"/>
    </source>
</evidence>
<accession>A0A8X6LXM6</accession>
<evidence type="ECO:0000256" key="1">
    <source>
        <dbReference type="SAM" id="MobiDB-lite"/>
    </source>
</evidence>
<comment type="caution">
    <text evidence="2">The sequence shown here is derived from an EMBL/GenBank/DDBJ whole genome shotgun (WGS) entry which is preliminary data.</text>
</comment>
<feature type="compositionally biased region" description="Polar residues" evidence="1">
    <location>
        <begin position="8"/>
        <end position="20"/>
    </location>
</feature>